<dbReference type="InterPro" id="IPR016194">
    <property type="entry name" value="SPOC-like_C_dom_sf"/>
</dbReference>
<keyword evidence="2" id="KW-0238">DNA-binding</keyword>
<dbReference type="InterPro" id="IPR027388">
    <property type="entry name" value="Ku70_bridge/pillars_dom_sf"/>
</dbReference>
<dbReference type="SUPFAM" id="SSF100939">
    <property type="entry name" value="SPOC domain-like"/>
    <property type="match status" value="1"/>
</dbReference>
<feature type="domain" description="Ku" evidence="3">
    <location>
        <begin position="32"/>
        <end position="169"/>
    </location>
</feature>
<comment type="similarity">
    <text evidence="1">Belongs to the ku70 family.</text>
</comment>
<evidence type="ECO:0000313" key="5">
    <source>
        <dbReference type="Proteomes" id="UP000288716"/>
    </source>
</evidence>
<evidence type="ECO:0000313" key="4">
    <source>
        <dbReference type="EMBL" id="RWS24266.1"/>
    </source>
</evidence>
<organism evidence="4 5">
    <name type="scientific">Leptotrombidium deliense</name>
    <dbReference type="NCBI Taxonomy" id="299467"/>
    <lineage>
        <taxon>Eukaryota</taxon>
        <taxon>Metazoa</taxon>
        <taxon>Ecdysozoa</taxon>
        <taxon>Arthropoda</taxon>
        <taxon>Chelicerata</taxon>
        <taxon>Arachnida</taxon>
        <taxon>Acari</taxon>
        <taxon>Acariformes</taxon>
        <taxon>Trombidiformes</taxon>
        <taxon>Prostigmata</taxon>
        <taxon>Anystina</taxon>
        <taxon>Parasitengona</taxon>
        <taxon>Trombiculoidea</taxon>
        <taxon>Trombiculidae</taxon>
        <taxon>Leptotrombidium</taxon>
    </lineage>
</organism>
<dbReference type="CDD" id="cd00788">
    <property type="entry name" value="KU70"/>
    <property type="match status" value="1"/>
</dbReference>
<sequence>MVRETKKPFSIKLDRRTNSQLISETQMVTDSAEVVDKTDVLKGINYGETTVYVSMEELKQLKSNERGLTLLGFKPLECLKPYYHKSPSYFIIPSETKVKGSSCLFNALLQQCHKRRVFAVCKGFFRSTSGVSLVALIPQLDNQNPGFHAVILPYSEDIRDLNLQAASPVDLPSELIDATKNIVKSLKRDYIPEMIKNPALQKFYSNIEALALQLSEPEPLKDDLKPDLHLIDKMVAEYEHEIESHLPKSKIESGGVSCDVPNDLEEATKLEQPLLSCLHDKLSIHATLVSLSVIID</sequence>
<protein>
    <recommendedName>
        <fullName evidence="3">Ku domain-containing protein</fullName>
    </recommendedName>
</protein>
<evidence type="ECO:0000256" key="2">
    <source>
        <dbReference type="ARBA" id="ARBA00023125"/>
    </source>
</evidence>
<dbReference type="GO" id="GO:0006303">
    <property type="term" value="P:double-strand break repair via nonhomologous end joining"/>
    <property type="evidence" value="ECO:0007669"/>
    <property type="project" value="InterPro"/>
</dbReference>
<name>A0A443S9M3_9ACAR</name>
<dbReference type="GO" id="GO:0042162">
    <property type="term" value="F:telomeric DNA binding"/>
    <property type="evidence" value="ECO:0007669"/>
    <property type="project" value="TreeGrafter"/>
</dbReference>
<dbReference type="PANTHER" id="PTHR12604:SF2">
    <property type="entry name" value="X-RAY REPAIR CROSS-COMPLEMENTING PROTEIN 6"/>
    <property type="match status" value="1"/>
</dbReference>
<dbReference type="GO" id="GO:0043564">
    <property type="term" value="C:Ku70:Ku80 complex"/>
    <property type="evidence" value="ECO:0007669"/>
    <property type="project" value="TreeGrafter"/>
</dbReference>
<dbReference type="Gene3D" id="4.10.970.10">
    <property type="entry name" value="Ku70, bridge and pillars"/>
    <property type="match status" value="1"/>
</dbReference>
<evidence type="ECO:0000259" key="3">
    <source>
        <dbReference type="SMART" id="SM00559"/>
    </source>
</evidence>
<dbReference type="EMBL" id="NCKV01005138">
    <property type="protein sequence ID" value="RWS24266.1"/>
    <property type="molecule type" value="Genomic_DNA"/>
</dbReference>
<dbReference type="GO" id="GO:0000723">
    <property type="term" value="P:telomere maintenance"/>
    <property type="evidence" value="ECO:0007669"/>
    <property type="project" value="TreeGrafter"/>
</dbReference>
<accession>A0A443S9M3</accession>
<dbReference type="InterPro" id="IPR047087">
    <property type="entry name" value="KU70_core_dom"/>
</dbReference>
<dbReference type="VEuPathDB" id="VectorBase:LDEU007774"/>
<comment type="caution">
    <text evidence="4">The sequence shown here is derived from an EMBL/GenBank/DDBJ whole genome shotgun (WGS) entry which is preliminary data.</text>
</comment>
<dbReference type="GO" id="GO:0003678">
    <property type="term" value="F:DNA helicase activity"/>
    <property type="evidence" value="ECO:0007669"/>
    <property type="project" value="InterPro"/>
</dbReference>
<dbReference type="Gene3D" id="1.10.1600.10">
    <property type="match status" value="1"/>
</dbReference>
<dbReference type="STRING" id="299467.A0A443S9M3"/>
<dbReference type="InterPro" id="IPR005160">
    <property type="entry name" value="Ku_C"/>
</dbReference>
<keyword evidence="5" id="KW-1185">Reference proteome</keyword>
<dbReference type="OrthoDB" id="6483906at2759"/>
<dbReference type="PANTHER" id="PTHR12604">
    <property type="entry name" value="KU AUTOANTIGEN DNA HELICASE"/>
    <property type="match status" value="1"/>
</dbReference>
<dbReference type="Gene3D" id="2.40.290.10">
    <property type="match status" value="1"/>
</dbReference>
<dbReference type="SMART" id="SM00559">
    <property type="entry name" value="Ku78"/>
    <property type="match status" value="1"/>
</dbReference>
<proteinExistence type="inferred from homology"/>
<dbReference type="Pfam" id="PF03730">
    <property type="entry name" value="Ku_C"/>
    <property type="match status" value="1"/>
</dbReference>
<dbReference type="InterPro" id="IPR006164">
    <property type="entry name" value="DNA_bd_Ku70/Ku80"/>
</dbReference>
<dbReference type="GO" id="GO:0003690">
    <property type="term" value="F:double-stranded DNA binding"/>
    <property type="evidence" value="ECO:0007669"/>
    <property type="project" value="TreeGrafter"/>
</dbReference>
<evidence type="ECO:0000256" key="1">
    <source>
        <dbReference type="ARBA" id="ARBA00005240"/>
    </source>
</evidence>
<dbReference type="AlphaFoldDB" id="A0A443S9M3"/>
<dbReference type="Pfam" id="PF02735">
    <property type="entry name" value="Ku"/>
    <property type="match status" value="1"/>
</dbReference>
<gene>
    <name evidence="4" type="ORF">B4U80_05971</name>
</gene>
<reference evidence="4 5" key="1">
    <citation type="journal article" date="2018" name="Gigascience">
        <title>Genomes of trombidid mites reveal novel predicted allergens and laterally-transferred genes associated with secondary metabolism.</title>
        <authorList>
            <person name="Dong X."/>
            <person name="Chaisiri K."/>
            <person name="Xia D."/>
            <person name="Armstrong S.D."/>
            <person name="Fang Y."/>
            <person name="Donnelly M.J."/>
            <person name="Kadowaki T."/>
            <person name="McGarry J.W."/>
            <person name="Darby A.C."/>
            <person name="Makepeace B.L."/>
        </authorList>
    </citation>
    <scope>NUCLEOTIDE SEQUENCE [LARGE SCALE GENOMIC DNA]</scope>
    <source>
        <strain evidence="4">UoL-UT</strain>
    </source>
</reference>
<dbReference type="Proteomes" id="UP000288716">
    <property type="component" value="Unassembled WGS sequence"/>
</dbReference>